<evidence type="ECO:0000259" key="4">
    <source>
        <dbReference type="PROSITE" id="PS51462"/>
    </source>
</evidence>
<dbReference type="SUPFAM" id="SSF55811">
    <property type="entry name" value="Nudix"/>
    <property type="match status" value="1"/>
</dbReference>
<gene>
    <name evidence="5" type="ORF">BJL86_3016</name>
</gene>
<feature type="domain" description="Nudix hydrolase" evidence="4">
    <location>
        <begin position="51"/>
        <end position="183"/>
    </location>
</feature>
<reference evidence="5 6" key="1">
    <citation type="submission" date="2016-06" db="EMBL/GenBank/DDBJ databases">
        <title>Complete genome sequence of a saline-alkali tolerant type strain Dietzia timorensis ID05-A0528T.</title>
        <authorList>
            <person name="Wu X."/>
        </authorList>
    </citation>
    <scope>NUCLEOTIDE SEQUENCE [LARGE SCALE GENOMIC DNA]</scope>
    <source>
        <strain evidence="5 6">ID05-A0528</strain>
    </source>
</reference>
<dbReference type="KEGG" id="dtm:BJL86_3016"/>
<keyword evidence="6" id="KW-1185">Reference proteome</keyword>
<dbReference type="InterPro" id="IPR015797">
    <property type="entry name" value="NUDIX_hydrolase-like_dom_sf"/>
</dbReference>
<evidence type="ECO:0000256" key="1">
    <source>
        <dbReference type="ARBA" id="ARBA00001946"/>
    </source>
</evidence>
<dbReference type="InterPro" id="IPR020084">
    <property type="entry name" value="NUDIX_hydrolase_CS"/>
</dbReference>
<sequence>MLVKKSPACGGSLPNRNERSPYDVGRGISLEVMSTPEFIRRLRRHIGHEPLWLAGATAVIRDRSAGAVLLVRRADSGAWTPVTGIIDPGEKPSEAAVREAAEEAGVHIEVRRLAQVGVTQLITYGNGDQAQYIDHTFECEWISGEAHPADGENTEVRWVSEAELSTFEGIPAHMQDRMDSALSGEERARF</sequence>
<protein>
    <submittedName>
        <fullName evidence="5">Putative 45.4 kDa protein in thiaminase I 5'region</fullName>
    </submittedName>
</protein>
<dbReference type="PROSITE" id="PS00893">
    <property type="entry name" value="NUDIX_BOX"/>
    <property type="match status" value="1"/>
</dbReference>
<proteinExistence type="predicted"/>
<dbReference type="EMBL" id="CP015961">
    <property type="protein sequence ID" value="ANI93775.1"/>
    <property type="molecule type" value="Genomic_DNA"/>
</dbReference>
<evidence type="ECO:0000256" key="2">
    <source>
        <dbReference type="ARBA" id="ARBA00022801"/>
    </source>
</evidence>
<accession>A0A173LNC9</accession>
<dbReference type="GO" id="GO:0016787">
    <property type="term" value="F:hydrolase activity"/>
    <property type="evidence" value="ECO:0007669"/>
    <property type="project" value="UniProtKB-KW"/>
</dbReference>
<dbReference type="Gene3D" id="3.90.79.10">
    <property type="entry name" value="Nucleoside Triphosphate Pyrophosphohydrolase"/>
    <property type="match status" value="1"/>
</dbReference>
<organism evidence="5 6">
    <name type="scientific">Dietzia timorensis</name>
    <dbReference type="NCBI Taxonomy" id="499555"/>
    <lineage>
        <taxon>Bacteria</taxon>
        <taxon>Bacillati</taxon>
        <taxon>Actinomycetota</taxon>
        <taxon>Actinomycetes</taxon>
        <taxon>Mycobacteriales</taxon>
        <taxon>Dietziaceae</taxon>
        <taxon>Dietzia</taxon>
    </lineage>
</organism>
<dbReference type="InterPro" id="IPR000086">
    <property type="entry name" value="NUDIX_hydrolase_dom"/>
</dbReference>
<keyword evidence="2" id="KW-0378">Hydrolase</keyword>
<evidence type="ECO:0000313" key="5">
    <source>
        <dbReference type="EMBL" id="ANI93775.1"/>
    </source>
</evidence>
<evidence type="ECO:0000313" key="6">
    <source>
        <dbReference type="Proteomes" id="UP000186104"/>
    </source>
</evidence>
<dbReference type="Pfam" id="PF00293">
    <property type="entry name" value="NUDIX"/>
    <property type="match status" value="1"/>
</dbReference>
<evidence type="ECO:0000256" key="3">
    <source>
        <dbReference type="SAM" id="MobiDB-lite"/>
    </source>
</evidence>
<dbReference type="PANTHER" id="PTHR43046:SF16">
    <property type="entry name" value="ADP-RIBOSE PYROPHOSPHATASE YJHB-RELATED"/>
    <property type="match status" value="1"/>
</dbReference>
<feature type="region of interest" description="Disordered" evidence="3">
    <location>
        <begin position="1"/>
        <end position="20"/>
    </location>
</feature>
<dbReference type="Proteomes" id="UP000186104">
    <property type="component" value="Chromosome"/>
</dbReference>
<dbReference type="PANTHER" id="PTHR43046">
    <property type="entry name" value="GDP-MANNOSE MANNOSYL HYDROLASE"/>
    <property type="match status" value="1"/>
</dbReference>
<dbReference type="AlphaFoldDB" id="A0A173LNC9"/>
<dbReference type="CDD" id="cd18879">
    <property type="entry name" value="NUDIX_Hydrolase"/>
    <property type="match status" value="1"/>
</dbReference>
<name>A0A173LNC9_9ACTN</name>
<dbReference type="PROSITE" id="PS51462">
    <property type="entry name" value="NUDIX"/>
    <property type="match status" value="1"/>
</dbReference>
<dbReference type="STRING" id="499555.BJL86_3016"/>
<comment type="cofactor">
    <cofactor evidence="1">
        <name>Mg(2+)</name>
        <dbReference type="ChEBI" id="CHEBI:18420"/>
    </cofactor>
</comment>